<keyword evidence="2" id="KW-1185">Reference proteome</keyword>
<proteinExistence type="predicted"/>
<dbReference type="AlphaFoldDB" id="A0A1V2IKS0"/>
<dbReference type="EMBL" id="MOMC01000003">
    <property type="protein sequence ID" value="ONH33635.1"/>
    <property type="molecule type" value="Genomic_DNA"/>
</dbReference>
<dbReference type="Proteomes" id="UP000188929">
    <property type="component" value="Unassembled WGS sequence"/>
</dbReference>
<comment type="caution">
    <text evidence="1">The sequence shown here is derived from an EMBL/GenBank/DDBJ whole genome shotgun (WGS) entry which is preliminary data.</text>
</comment>
<protein>
    <recommendedName>
        <fullName evidence="3">DNA-binding protein</fullName>
    </recommendedName>
</protein>
<gene>
    <name evidence="1" type="ORF">BL253_01050</name>
</gene>
<reference evidence="2" key="1">
    <citation type="submission" date="2016-10" db="EMBL/GenBank/DDBJ databases">
        <title>Frankia sp. NRRL B-16386 Genome sequencing.</title>
        <authorList>
            <person name="Ghodhbane-Gtari F."/>
            <person name="Swanson E."/>
            <person name="Gueddou A."/>
            <person name="Hezbri K."/>
            <person name="Ktari K."/>
            <person name="Nouioui I."/>
            <person name="Morris K."/>
            <person name="Simpson S."/>
            <person name="Abebe-Akele F."/>
            <person name="Thomas K."/>
            <person name="Gtari M."/>
            <person name="Tisa L.S."/>
        </authorList>
    </citation>
    <scope>NUCLEOTIDE SEQUENCE [LARGE SCALE GENOMIC DNA]</scope>
    <source>
        <strain evidence="2">NRRL B-16386</strain>
    </source>
</reference>
<name>A0A1V2IKS0_9ACTN</name>
<accession>A0A1V2IKS0</accession>
<evidence type="ECO:0000313" key="1">
    <source>
        <dbReference type="EMBL" id="ONH33635.1"/>
    </source>
</evidence>
<organism evidence="1 2">
    <name type="scientific">Pseudofrankia asymbiotica</name>
    <dbReference type="NCBI Taxonomy" id="1834516"/>
    <lineage>
        <taxon>Bacteria</taxon>
        <taxon>Bacillati</taxon>
        <taxon>Actinomycetota</taxon>
        <taxon>Actinomycetes</taxon>
        <taxon>Frankiales</taxon>
        <taxon>Frankiaceae</taxon>
        <taxon>Pseudofrankia</taxon>
    </lineage>
</organism>
<evidence type="ECO:0008006" key="3">
    <source>
        <dbReference type="Google" id="ProtNLM"/>
    </source>
</evidence>
<evidence type="ECO:0000313" key="2">
    <source>
        <dbReference type="Proteomes" id="UP000188929"/>
    </source>
</evidence>
<dbReference type="STRING" id="1834516.BL253_01050"/>
<sequence length="80" mass="8649">MGVANATAEAHTEWTVERVRSLGVRTDLRTACRVIGIGETVGYRMAKNGTFPVRLIKVGRNYVVPVARLLDLLGIEAPAA</sequence>